<accession>A0A4Y8V8X5</accession>
<evidence type="ECO:0000313" key="2">
    <source>
        <dbReference type="EMBL" id="TFH76289.1"/>
    </source>
</evidence>
<protein>
    <recommendedName>
        <fullName evidence="4">PorT family protein</fullName>
    </recommendedName>
</protein>
<proteinExistence type="predicted"/>
<evidence type="ECO:0008006" key="4">
    <source>
        <dbReference type="Google" id="ProtNLM"/>
    </source>
</evidence>
<dbReference type="OrthoDB" id="1060050at2"/>
<sequence length="356" mass="39301">MMNSNQRNVIRGTGAFLVIIIIILSLRLCGQDRKEVPSPQPPPPATSRVSPPHESARMDSSAVFPIVWKKAAGKQSGKKVTATHIPLPTQEAAVEVKKEEVPVQDSLEVLPSKEPGFVETAMDPAETSRSPEQGLIFHRKRYYQLRIGMRAGIGYSSIGNLAALIEDGSFRPRNTMEESGSLVPAMGVFALWRSDRLGIELAADYTCLSSTLKEHKEIDGTDEKTAFRYHFILPQASVRLYLLSDFYMGAGVGVGIPINPGGIDFSSNRAAEFAPADGLTREHLRESLRARPHFMPLLKIGYSSFRNGIEASLQYCYGAGNLIRTEENPYGYHRATNNSHLLQLTVGYTILLNKKK</sequence>
<dbReference type="EMBL" id="SGVY01000050">
    <property type="protein sequence ID" value="TFH76289.1"/>
    <property type="molecule type" value="Genomic_DNA"/>
</dbReference>
<name>A0A4Y8V8X5_9BACT</name>
<organism evidence="2 3">
    <name type="scientific">Segatella hominis</name>
    <dbReference type="NCBI Taxonomy" id="2518605"/>
    <lineage>
        <taxon>Bacteria</taxon>
        <taxon>Pseudomonadati</taxon>
        <taxon>Bacteroidota</taxon>
        <taxon>Bacteroidia</taxon>
        <taxon>Bacteroidales</taxon>
        <taxon>Prevotellaceae</taxon>
        <taxon>Segatella</taxon>
    </lineage>
</organism>
<comment type="caution">
    <text evidence="2">The sequence shown here is derived from an EMBL/GenBank/DDBJ whole genome shotgun (WGS) entry which is preliminary data.</text>
</comment>
<feature type="region of interest" description="Disordered" evidence="1">
    <location>
        <begin position="33"/>
        <end position="56"/>
    </location>
</feature>
<evidence type="ECO:0000256" key="1">
    <source>
        <dbReference type="SAM" id="MobiDB-lite"/>
    </source>
</evidence>
<dbReference type="Proteomes" id="UP000297872">
    <property type="component" value="Unassembled WGS sequence"/>
</dbReference>
<reference evidence="2 3" key="1">
    <citation type="submission" date="2019-02" db="EMBL/GenBank/DDBJ databases">
        <title>Draft Genome Sequence of the Prevotella sp. BCRC 81118, Isolated from Human Feces.</title>
        <authorList>
            <person name="Huang C.-H."/>
        </authorList>
    </citation>
    <scope>NUCLEOTIDE SEQUENCE [LARGE SCALE GENOMIC DNA]</scope>
    <source>
        <strain evidence="2 3">BCRC 81118</strain>
    </source>
</reference>
<keyword evidence="3" id="KW-1185">Reference proteome</keyword>
<dbReference type="AlphaFoldDB" id="A0A4Y8V8X5"/>
<gene>
    <name evidence="2" type="ORF">EXN75_14055</name>
</gene>
<evidence type="ECO:0000313" key="3">
    <source>
        <dbReference type="Proteomes" id="UP000297872"/>
    </source>
</evidence>